<protein>
    <submittedName>
        <fullName evidence="2">Uncharacterized protein</fullName>
    </submittedName>
</protein>
<feature type="region of interest" description="Disordered" evidence="1">
    <location>
        <begin position="53"/>
        <end position="114"/>
    </location>
</feature>
<evidence type="ECO:0000256" key="1">
    <source>
        <dbReference type="SAM" id="MobiDB-lite"/>
    </source>
</evidence>
<name>A0A8K1G7Q6_9PASS</name>
<sequence length="124" mass="13215">IYRNLAKFWTNSSSGEQENPKVDTAMKGILPFPAVPPAGQSDAAVPAELPEPLTTVAGPEDQRTREKGISPTNPLSTALKKGPAVVSHPMSPSCHSTNSLRPFSAPKATPESMQGTRYSCYYTA</sequence>
<dbReference type="Proteomes" id="UP000796761">
    <property type="component" value="Unassembled WGS sequence"/>
</dbReference>
<evidence type="ECO:0000313" key="3">
    <source>
        <dbReference type="Proteomes" id="UP000796761"/>
    </source>
</evidence>
<gene>
    <name evidence="2" type="ORF">HGM15179_014119</name>
</gene>
<dbReference type="EMBL" id="SWJQ01000551">
    <property type="protein sequence ID" value="TRZ12984.1"/>
    <property type="molecule type" value="Genomic_DNA"/>
</dbReference>
<keyword evidence="3" id="KW-1185">Reference proteome</keyword>
<dbReference type="AlphaFoldDB" id="A0A8K1G7Q6"/>
<feature type="non-terminal residue" evidence="2">
    <location>
        <position position="1"/>
    </location>
</feature>
<comment type="caution">
    <text evidence="2">The sequence shown here is derived from an EMBL/GenBank/DDBJ whole genome shotgun (WGS) entry which is preliminary data.</text>
</comment>
<reference evidence="2" key="1">
    <citation type="submission" date="2019-04" db="EMBL/GenBank/DDBJ databases">
        <title>Genome assembly of Zosterops borbonicus 15179.</title>
        <authorList>
            <person name="Leroy T."/>
            <person name="Anselmetti Y."/>
            <person name="Tilak M.-K."/>
            <person name="Nabholz B."/>
        </authorList>
    </citation>
    <scope>NUCLEOTIDE SEQUENCE</scope>
    <source>
        <strain evidence="2">HGM_15179</strain>
        <tissue evidence="2">Muscle</tissue>
    </source>
</reference>
<proteinExistence type="predicted"/>
<accession>A0A8K1G7Q6</accession>
<organism evidence="2 3">
    <name type="scientific">Zosterops borbonicus</name>
    <dbReference type="NCBI Taxonomy" id="364589"/>
    <lineage>
        <taxon>Eukaryota</taxon>
        <taxon>Metazoa</taxon>
        <taxon>Chordata</taxon>
        <taxon>Craniata</taxon>
        <taxon>Vertebrata</taxon>
        <taxon>Euteleostomi</taxon>
        <taxon>Archelosauria</taxon>
        <taxon>Archosauria</taxon>
        <taxon>Dinosauria</taxon>
        <taxon>Saurischia</taxon>
        <taxon>Theropoda</taxon>
        <taxon>Coelurosauria</taxon>
        <taxon>Aves</taxon>
        <taxon>Neognathae</taxon>
        <taxon>Neoaves</taxon>
        <taxon>Telluraves</taxon>
        <taxon>Australaves</taxon>
        <taxon>Passeriformes</taxon>
        <taxon>Sylvioidea</taxon>
        <taxon>Zosteropidae</taxon>
        <taxon>Zosterops</taxon>
    </lineage>
</organism>
<evidence type="ECO:0000313" key="2">
    <source>
        <dbReference type="EMBL" id="TRZ12984.1"/>
    </source>
</evidence>